<accession>A0A6A6X1H2</accession>
<feature type="compositionally biased region" description="Low complexity" evidence="1">
    <location>
        <begin position="407"/>
        <end position="416"/>
    </location>
</feature>
<feature type="region of interest" description="Disordered" evidence="1">
    <location>
        <begin position="510"/>
        <end position="662"/>
    </location>
</feature>
<proteinExistence type="predicted"/>
<evidence type="ECO:0000313" key="2">
    <source>
        <dbReference type="EMBL" id="KAF2790003.1"/>
    </source>
</evidence>
<keyword evidence="3" id="KW-1185">Reference proteome</keyword>
<protein>
    <submittedName>
        <fullName evidence="2">Uncharacterized protein</fullName>
    </submittedName>
</protein>
<gene>
    <name evidence="2" type="ORF">K505DRAFT_365130</name>
</gene>
<name>A0A6A6X1H2_9PLEO</name>
<evidence type="ECO:0000256" key="1">
    <source>
        <dbReference type="SAM" id="MobiDB-lite"/>
    </source>
</evidence>
<feature type="compositionally biased region" description="Gly residues" evidence="1">
    <location>
        <begin position="281"/>
        <end position="294"/>
    </location>
</feature>
<feature type="compositionally biased region" description="Basic and acidic residues" evidence="1">
    <location>
        <begin position="305"/>
        <end position="316"/>
    </location>
</feature>
<feature type="region of interest" description="Disordered" evidence="1">
    <location>
        <begin position="110"/>
        <end position="129"/>
    </location>
</feature>
<dbReference type="Proteomes" id="UP000799757">
    <property type="component" value="Unassembled WGS sequence"/>
</dbReference>
<dbReference type="OrthoDB" id="3794971at2759"/>
<feature type="region of interest" description="Disordered" evidence="1">
    <location>
        <begin position="346"/>
        <end position="456"/>
    </location>
</feature>
<organism evidence="2 3">
    <name type="scientific">Melanomma pulvis-pyrius CBS 109.77</name>
    <dbReference type="NCBI Taxonomy" id="1314802"/>
    <lineage>
        <taxon>Eukaryota</taxon>
        <taxon>Fungi</taxon>
        <taxon>Dikarya</taxon>
        <taxon>Ascomycota</taxon>
        <taxon>Pezizomycotina</taxon>
        <taxon>Dothideomycetes</taxon>
        <taxon>Pleosporomycetidae</taxon>
        <taxon>Pleosporales</taxon>
        <taxon>Melanommataceae</taxon>
        <taxon>Melanomma</taxon>
    </lineage>
</organism>
<feature type="compositionally biased region" description="Low complexity" evidence="1">
    <location>
        <begin position="524"/>
        <end position="568"/>
    </location>
</feature>
<reference evidence="2" key="1">
    <citation type="journal article" date="2020" name="Stud. Mycol.">
        <title>101 Dothideomycetes genomes: a test case for predicting lifestyles and emergence of pathogens.</title>
        <authorList>
            <person name="Haridas S."/>
            <person name="Albert R."/>
            <person name="Binder M."/>
            <person name="Bloem J."/>
            <person name="Labutti K."/>
            <person name="Salamov A."/>
            <person name="Andreopoulos B."/>
            <person name="Baker S."/>
            <person name="Barry K."/>
            <person name="Bills G."/>
            <person name="Bluhm B."/>
            <person name="Cannon C."/>
            <person name="Castanera R."/>
            <person name="Culley D."/>
            <person name="Daum C."/>
            <person name="Ezra D."/>
            <person name="Gonzalez J."/>
            <person name="Henrissat B."/>
            <person name="Kuo A."/>
            <person name="Liang C."/>
            <person name="Lipzen A."/>
            <person name="Lutzoni F."/>
            <person name="Magnuson J."/>
            <person name="Mondo S."/>
            <person name="Nolan M."/>
            <person name="Ohm R."/>
            <person name="Pangilinan J."/>
            <person name="Park H.-J."/>
            <person name="Ramirez L."/>
            <person name="Alfaro M."/>
            <person name="Sun H."/>
            <person name="Tritt A."/>
            <person name="Yoshinaga Y."/>
            <person name="Zwiers L.-H."/>
            <person name="Turgeon B."/>
            <person name="Goodwin S."/>
            <person name="Spatafora J."/>
            <person name="Crous P."/>
            <person name="Grigoriev I."/>
        </authorList>
    </citation>
    <scope>NUCLEOTIDE SEQUENCE</scope>
    <source>
        <strain evidence="2">CBS 109.77</strain>
    </source>
</reference>
<feature type="compositionally biased region" description="Basic residues" evidence="1">
    <location>
        <begin position="1"/>
        <end position="10"/>
    </location>
</feature>
<evidence type="ECO:0000313" key="3">
    <source>
        <dbReference type="Proteomes" id="UP000799757"/>
    </source>
</evidence>
<dbReference type="AlphaFoldDB" id="A0A6A6X1H2"/>
<feature type="compositionally biased region" description="Low complexity" evidence="1">
    <location>
        <begin position="117"/>
        <end position="129"/>
    </location>
</feature>
<dbReference type="EMBL" id="MU002100">
    <property type="protein sequence ID" value="KAF2790003.1"/>
    <property type="molecule type" value="Genomic_DNA"/>
</dbReference>
<feature type="compositionally biased region" description="Low complexity" evidence="1">
    <location>
        <begin position="201"/>
        <end position="219"/>
    </location>
</feature>
<feature type="region of interest" description="Disordered" evidence="1">
    <location>
        <begin position="261"/>
        <end position="330"/>
    </location>
</feature>
<feature type="region of interest" description="Disordered" evidence="1">
    <location>
        <begin position="65"/>
        <end position="89"/>
    </location>
</feature>
<feature type="compositionally biased region" description="Polar residues" evidence="1">
    <location>
        <begin position="417"/>
        <end position="430"/>
    </location>
</feature>
<feature type="compositionally biased region" description="Basic and acidic residues" evidence="1">
    <location>
        <begin position="378"/>
        <end position="399"/>
    </location>
</feature>
<sequence>MARRVSRTRSPRPGSLARIEDDEEEETLGPRPVTLSPTRVRFKEEGGRGRKVKVPELPSLNMVVSLLSEDRGSSPPPSTPASPKLHHIHGLPRAKDYPYVHKREVARHLAAQQAGLPSPISSTRTSPTRRGIPETVFYRRGVPPVPRSPGRPKARSNIHTHANLPMHSELDIREPTPYSPISLHPLPGLDPRPRRNRNPQSLTSSCPPTRTSPSTSPLSANISPFLPATTTLESIQAVGSVTVDSDGRLINLDLELQNSSVYSRAQSPASVPARNNEGDGDGGGESSSSSGGGTMPETPSTVAGRRLELRGGREESSAGPKLRGGEGRRTPVLLRVKRGLLTCRGGLGERSVGLDESSEDEGPATPVYVGRGSVKRPRSSEGHCGTDGRKKETKGRNQNEGRLGVVPSPSTSSSPSIRATLSHSNFHFSTPHQHQHPHQPIPSLRGGSGGLRDRLQDSDVLPSGLWYLAGGTEAPITVRQWRRQRPKRRMGGLLGMAIFGRRAGMAYEDTEEGEGVVSGGTEGGRSSSSSSLKSSTSSSSKPKSTAASSKSNSSSPSNSSTSRSATKASKVRSSKASSLDFVFGSTLEGGATAAPITLDERPAAADGDVNAPAEGNGNGSADKQVTGIPFEDHGGGDIVTGELNVRDGPTGTTHQEEAQRVM</sequence>
<feature type="region of interest" description="Disordered" evidence="1">
    <location>
        <begin position="139"/>
        <end position="222"/>
    </location>
</feature>
<feature type="region of interest" description="Disordered" evidence="1">
    <location>
        <begin position="1"/>
        <end position="53"/>
    </location>
</feature>